<proteinExistence type="predicted"/>
<dbReference type="Proteomes" id="UP000308600">
    <property type="component" value="Unassembled WGS sequence"/>
</dbReference>
<evidence type="ECO:0000313" key="1">
    <source>
        <dbReference type="EMBL" id="TFK63523.1"/>
    </source>
</evidence>
<name>A0ACD3ACY7_9AGAR</name>
<gene>
    <name evidence="1" type="ORF">BDN72DRAFT_847521</name>
</gene>
<keyword evidence="2" id="KW-1185">Reference proteome</keyword>
<accession>A0ACD3ACY7</accession>
<reference evidence="1 2" key="1">
    <citation type="journal article" date="2019" name="Nat. Ecol. Evol.">
        <title>Megaphylogeny resolves global patterns of mushroom evolution.</title>
        <authorList>
            <person name="Varga T."/>
            <person name="Krizsan K."/>
            <person name="Foldi C."/>
            <person name="Dima B."/>
            <person name="Sanchez-Garcia M."/>
            <person name="Sanchez-Ramirez S."/>
            <person name="Szollosi G.J."/>
            <person name="Szarkandi J.G."/>
            <person name="Papp V."/>
            <person name="Albert L."/>
            <person name="Andreopoulos W."/>
            <person name="Angelini C."/>
            <person name="Antonin V."/>
            <person name="Barry K.W."/>
            <person name="Bougher N.L."/>
            <person name="Buchanan P."/>
            <person name="Buyck B."/>
            <person name="Bense V."/>
            <person name="Catcheside P."/>
            <person name="Chovatia M."/>
            <person name="Cooper J."/>
            <person name="Damon W."/>
            <person name="Desjardin D."/>
            <person name="Finy P."/>
            <person name="Geml J."/>
            <person name="Haridas S."/>
            <person name="Hughes K."/>
            <person name="Justo A."/>
            <person name="Karasinski D."/>
            <person name="Kautmanova I."/>
            <person name="Kiss B."/>
            <person name="Kocsube S."/>
            <person name="Kotiranta H."/>
            <person name="LaButti K.M."/>
            <person name="Lechner B.E."/>
            <person name="Liimatainen K."/>
            <person name="Lipzen A."/>
            <person name="Lukacs Z."/>
            <person name="Mihaltcheva S."/>
            <person name="Morgado L.N."/>
            <person name="Niskanen T."/>
            <person name="Noordeloos M.E."/>
            <person name="Ohm R.A."/>
            <person name="Ortiz-Santana B."/>
            <person name="Ovrebo C."/>
            <person name="Racz N."/>
            <person name="Riley R."/>
            <person name="Savchenko A."/>
            <person name="Shiryaev A."/>
            <person name="Soop K."/>
            <person name="Spirin V."/>
            <person name="Szebenyi C."/>
            <person name="Tomsovsky M."/>
            <person name="Tulloss R.E."/>
            <person name="Uehling J."/>
            <person name="Grigoriev I.V."/>
            <person name="Vagvolgyi C."/>
            <person name="Papp T."/>
            <person name="Martin F.M."/>
            <person name="Miettinen O."/>
            <person name="Hibbett D.S."/>
            <person name="Nagy L.G."/>
        </authorList>
    </citation>
    <scope>NUCLEOTIDE SEQUENCE [LARGE SCALE GENOMIC DNA]</scope>
    <source>
        <strain evidence="1 2">NL-1719</strain>
    </source>
</reference>
<organism evidence="1 2">
    <name type="scientific">Pluteus cervinus</name>
    <dbReference type="NCBI Taxonomy" id="181527"/>
    <lineage>
        <taxon>Eukaryota</taxon>
        <taxon>Fungi</taxon>
        <taxon>Dikarya</taxon>
        <taxon>Basidiomycota</taxon>
        <taxon>Agaricomycotina</taxon>
        <taxon>Agaricomycetes</taxon>
        <taxon>Agaricomycetidae</taxon>
        <taxon>Agaricales</taxon>
        <taxon>Pluteineae</taxon>
        <taxon>Pluteaceae</taxon>
        <taxon>Pluteus</taxon>
    </lineage>
</organism>
<sequence length="136" mass="15068">MPTEKEPLLNNHQGLTLTLPNPPPYSPTTNQVTQIPPPSKADEIKPPATELGVRPRRYLTMEEKISHPVTLGATIVTFSSTFLMCCMQILLIILPRDVADDRITASSQKGTHVANQEDAANQKDVANMVFISTFWK</sequence>
<evidence type="ECO:0000313" key="2">
    <source>
        <dbReference type="Proteomes" id="UP000308600"/>
    </source>
</evidence>
<dbReference type="EMBL" id="ML208518">
    <property type="protein sequence ID" value="TFK63523.1"/>
    <property type="molecule type" value="Genomic_DNA"/>
</dbReference>
<protein>
    <submittedName>
        <fullName evidence="1">Uncharacterized protein</fullName>
    </submittedName>
</protein>